<dbReference type="SMART" id="SM00028">
    <property type="entry name" value="TPR"/>
    <property type="match status" value="3"/>
</dbReference>
<sequence>ITMTTRSVVAKRSTHVLRREQEVTNEEDTDFGAGSARTVDMSLLSNETSYVDASGVGHVKVNESMDWSDILPNDSTVHIVYQGSGSNEEVLIIPVNETSSDSTDSSSSGSSGSGSMSGTVIDNLPTGSSDSSSGDSVVVDTASTPTTLVIVACALAVIAIAAIFAVVIYGRRNRRRARAISEDPSHNDEPFIVGDLPHQPAPQLSVLDTDITPDLWVEGQYQYSPNMSRLQTSLNGTAILSDNNTTPSGHRLTVDAYPLSKRGNTQRGNTHRGNTQYSVAELVAKAEALVDQCQPELAVQFFEKALVQDPANTSLLDSIGELSTELDNPERALSAFQQSVQLAPAQNPSKYFYLSQLVTGEEAEHFMTQGITHLQQELQQHADPKTPEALVIKKQICDAFCSLGELYMTDLCDHEEAEGRCEKYFQEAMNFDVGLPEPTQALANLRLVQQNKEAADELLEETYRRLHENCDENSLPSLEFRTATGKMLIEVERYEQACDVLEGVMQEDDENAELWFLVGTCYRAMDDLPNALEFFEKCQKMLNKLKKELRDEFYLQDQLESVNETIGELKTSIANRPPELDQDSGSEEESADAETVGQQDVEMEE</sequence>
<comment type="caution">
    <text evidence="5">The sequence shown here is derived from an EMBL/GenBank/DDBJ whole genome shotgun (WGS) entry which is preliminary data.</text>
</comment>
<dbReference type="InterPro" id="IPR011990">
    <property type="entry name" value="TPR-like_helical_dom_sf"/>
</dbReference>
<proteinExistence type="predicted"/>
<evidence type="ECO:0000256" key="2">
    <source>
        <dbReference type="PROSITE-ProRule" id="PRU00339"/>
    </source>
</evidence>
<keyword evidence="4" id="KW-0812">Transmembrane</keyword>
<evidence type="ECO:0000313" key="5">
    <source>
        <dbReference type="EMBL" id="OWZ17668.1"/>
    </source>
</evidence>
<organism evidence="5 6">
    <name type="scientific">Phytophthora megakarya</name>
    <dbReference type="NCBI Taxonomy" id="4795"/>
    <lineage>
        <taxon>Eukaryota</taxon>
        <taxon>Sar</taxon>
        <taxon>Stramenopiles</taxon>
        <taxon>Oomycota</taxon>
        <taxon>Peronosporomycetes</taxon>
        <taxon>Peronosporales</taxon>
        <taxon>Peronosporaceae</taxon>
        <taxon>Phytophthora</taxon>
    </lineage>
</organism>
<evidence type="ECO:0000313" key="6">
    <source>
        <dbReference type="Proteomes" id="UP000198211"/>
    </source>
</evidence>
<dbReference type="PANTHER" id="PTHR12558:SF50">
    <property type="entry name" value="ASSEMBLY CHAPERONE OF RPL4-RELATED"/>
    <property type="match status" value="1"/>
</dbReference>
<feature type="region of interest" description="Disordered" evidence="3">
    <location>
        <begin position="98"/>
        <end position="138"/>
    </location>
</feature>
<dbReference type="GO" id="GO:0051301">
    <property type="term" value="P:cell division"/>
    <property type="evidence" value="ECO:0007669"/>
    <property type="project" value="TreeGrafter"/>
</dbReference>
<dbReference type="InterPro" id="IPR019734">
    <property type="entry name" value="TPR_rpt"/>
</dbReference>
<feature type="non-terminal residue" evidence="5">
    <location>
        <position position="1"/>
    </location>
</feature>
<dbReference type="Proteomes" id="UP000198211">
    <property type="component" value="Unassembled WGS sequence"/>
</dbReference>
<reference evidence="6" key="1">
    <citation type="submission" date="2017-03" db="EMBL/GenBank/DDBJ databases">
        <title>Phytopthora megakarya and P. palmivora, two closely related causual agents of cacao black pod achieved similar genome size and gene model numbers by different mechanisms.</title>
        <authorList>
            <person name="Ali S."/>
            <person name="Shao J."/>
            <person name="Larry D.J."/>
            <person name="Kronmiller B."/>
            <person name="Shen D."/>
            <person name="Strem M.D."/>
            <person name="Melnick R.L."/>
            <person name="Guiltinan M.J."/>
            <person name="Tyler B.M."/>
            <person name="Meinhardt L.W."/>
            <person name="Bailey B.A."/>
        </authorList>
    </citation>
    <scope>NUCLEOTIDE SEQUENCE [LARGE SCALE GENOMIC DNA]</scope>
    <source>
        <strain evidence="6">zdho120</strain>
    </source>
</reference>
<feature type="region of interest" description="Disordered" evidence="3">
    <location>
        <begin position="570"/>
        <end position="605"/>
    </location>
</feature>
<dbReference type="AlphaFoldDB" id="A0A225WKA1"/>
<evidence type="ECO:0000256" key="1">
    <source>
        <dbReference type="ARBA" id="ARBA00022803"/>
    </source>
</evidence>
<feature type="compositionally biased region" description="Low complexity" evidence="3">
    <location>
        <begin position="126"/>
        <end position="138"/>
    </location>
</feature>
<dbReference type="SUPFAM" id="SSF48452">
    <property type="entry name" value="TPR-like"/>
    <property type="match status" value="1"/>
</dbReference>
<dbReference type="EMBL" id="NBNE01000714">
    <property type="protein sequence ID" value="OWZ17668.1"/>
    <property type="molecule type" value="Genomic_DNA"/>
</dbReference>
<keyword evidence="4" id="KW-0472">Membrane</keyword>
<accession>A0A225WKA1</accession>
<dbReference type="PROSITE" id="PS50005">
    <property type="entry name" value="TPR"/>
    <property type="match status" value="2"/>
</dbReference>
<gene>
    <name evidence="5" type="ORF">PHMEG_0008359</name>
</gene>
<dbReference type="Gene3D" id="1.25.40.10">
    <property type="entry name" value="Tetratricopeptide repeat domain"/>
    <property type="match status" value="2"/>
</dbReference>
<feature type="compositionally biased region" description="Acidic residues" evidence="3">
    <location>
        <begin position="580"/>
        <end position="592"/>
    </location>
</feature>
<dbReference type="CDD" id="cd24142">
    <property type="entry name" value="ACL4-like"/>
    <property type="match status" value="1"/>
</dbReference>
<dbReference type="PANTHER" id="PTHR12558">
    <property type="entry name" value="CELL DIVISION CYCLE 16,23,27"/>
    <property type="match status" value="1"/>
</dbReference>
<keyword evidence="1 2" id="KW-0802">TPR repeat</keyword>
<feature type="transmembrane region" description="Helical" evidence="4">
    <location>
        <begin position="148"/>
        <end position="169"/>
    </location>
</feature>
<dbReference type="OrthoDB" id="1914839at2759"/>
<name>A0A225WKA1_9STRA</name>
<feature type="compositionally biased region" description="Low complexity" evidence="3">
    <location>
        <begin position="98"/>
        <end position="119"/>
    </location>
</feature>
<feature type="repeat" description="TPR" evidence="2">
    <location>
        <begin position="313"/>
        <end position="346"/>
    </location>
</feature>
<feature type="repeat" description="TPR" evidence="2">
    <location>
        <begin position="512"/>
        <end position="545"/>
    </location>
</feature>
<protein>
    <submittedName>
        <fullName evidence="5">Uncharacterized protein</fullName>
    </submittedName>
</protein>
<evidence type="ECO:0000256" key="3">
    <source>
        <dbReference type="SAM" id="MobiDB-lite"/>
    </source>
</evidence>
<keyword evidence="6" id="KW-1185">Reference proteome</keyword>
<dbReference type="Pfam" id="PF13181">
    <property type="entry name" value="TPR_8"/>
    <property type="match status" value="1"/>
</dbReference>
<keyword evidence="4" id="KW-1133">Transmembrane helix</keyword>
<dbReference type="STRING" id="4795.A0A225WKA1"/>
<evidence type="ECO:0000256" key="4">
    <source>
        <dbReference type="SAM" id="Phobius"/>
    </source>
</evidence>